<organism evidence="8 9">
    <name type="scientific">Blepharisma stoltei</name>
    <dbReference type="NCBI Taxonomy" id="1481888"/>
    <lineage>
        <taxon>Eukaryota</taxon>
        <taxon>Sar</taxon>
        <taxon>Alveolata</taxon>
        <taxon>Ciliophora</taxon>
        <taxon>Postciliodesmatophora</taxon>
        <taxon>Heterotrichea</taxon>
        <taxon>Heterotrichida</taxon>
        <taxon>Blepharismidae</taxon>
        <taxon>Blepharisma</taxon>
    </lineage>
</organism>
<dbReference type="Pfam" id="PF13920">
    <property type="entry name" value="zf-C3HC4_3"/>
    <property type="match status" value="1"/>
</dbReference>
<dbReference type="EMBL" id="CAJZBQ010000032">
    <property type="protein sequence ID" value="CAG9322378.1"/>
    <property type="molecule type" value="Genomic_DNA"/>
</dbReference>
<keyword evidence="5" id="KW-0175">Coiled coil</keyword>
<dbReference type="GO" id="GO:0004842">
    <property type="term" value="F:ubiquitin-protein transferase activity"/>
    <property type="evidence" value="ECO:0007669"/>
    <property type="project" value="TreeGrafter"/>
</dbReference>
<dbReference type="AlphaFoldDB" id="A0AAU9JNC7"/>
<dbReference type="PANTHER" id="PTHR12183:SF32">
    <property type="entry name" value="MITOCHONDRIAL E3 UBIQUITIN PROTEIN LIGASE 1"/>
    <property type="match status" value="1"/>
</dbReference>
<evidence type="ECO:0000256" key="5">
    <source>
        <dbReference type="SAM" id="Coils"/>
    </source>
</evidence>
<accession>A0AAU9JNC7</accession>
<proteinExistence type="predicted"/>
<dbReference type="InterPro" id="IPR051652">
    <property type="entry name" value="MDM2_MDM4_MUL1"/>
</dbReference>
<dbReference type="GO" id="GO:0016567">
    <property type="term" value="P:protein ubiquitination"/>
    <property type="evidence" value="ECO:0007669"/>
    <property type="project" value="TreeGrafter"/>
</dbReference>
<dbReference type="GO" id="GO:0008270">
    <property type="term" value="F:zinc ion binding"/>
    <property type="evidence" value="ECO:0007669"/>
    <property type="project" value="UniProtKB-KW"/>
</dbReference>
<feature type="coiled-coil region" evidence="5">
    <location>
        <begin position="187"/>
        <end position="228"/>
    </location>
</feature>
<evidence type="ECO:0000256" key="2">
    <source>
        <dbReference type="ARBA" id="ARBA00022771"/>
    </source>
</evidence>
<evidence type="ECO:0000256" key="4">
    <source>
        <dbReference type="PROSITE-ProRule" id="PRU00175"/>
    </source>
</evidence>
<dbReference type="Proteomes" id="UP001162131">
    <property type="component" value="Unassembled WGS sequence"/>
</dbReference>
<dbReference type="PROSITE" id="PS50089">
    <property type="entry name" value="ZF_RING_2"/>
    <property type="match status" value="1"/>
</dbReference>
<evidence type="ECO:0000256" key="3">
    <source>
        <dbReference type="ARBA" id="ARBA00022833"/>
    </source>
</evidence>
<name>A0AAU9JNC7_9CILI</name>
<dbReference type="Gene3D" id="3.30.40.10">
    <property type="entry name" value="Zinc/RING finger domain, C3HC4 (zinc finger)"/>
    <property type="match status" value="1"/>
</dbReference>
<gene>
    <name evidence="8" type="ORF">BSTOLATCC_MIC31514</name>
</gene>
<dbReference type="SMART" id="SM00184">
    <property type="entry name" value="RING"/>
    <property type="match status" value="1"/>
</dbReference>
<feature type="signal peptide" evidence="6">
    <location>
        <begin position="1"/>
        <end position="20"/>
    </location>
</feature>
<keyword evidence="9" id="KW-1185">Reference proteome</keyword>
<evidence type="ECO:0000313" key="9">
    <source>
        <dbReference type="Proteomes" id="UP001162131"/>
    </source>
</evidence>
<dbReference type="SUPFAM" id="SSF57850">
    <property type="entry name" value="RING/U-box"/>
    <property type="match status" value="1"/>
</dbReference>
<evidence type="ECO:0000256" key="6">
    <source>
        <dbReference type="SAM" id="SignalP"/>
    </source>
</evidence>
<keyword evidence="3" id="KW-0862">Zinc</keyword>
<evidence type="ECO:0000313" key="8">
    <source>
        <dbReference type="EMBL" id="CAG9322378.1"/>
    </source>
</evidence>
<comment type="caution">
    <text evidence="8">The sequence shown here is derived from an EMBL/GenBank/DDBJ whole genome shotgun (WGS) entry which is preliminary data.</text>
</comment>
<dbReference type="PANTHER" id="PTHR12183">
    <property type="entry name" value="MITOCHONDRIAL UBIQUITIN LIGASE ACTIVATOR OF NFKB 1"/>
    <property type="match status" value="1"/>
</dbReference>
<feature type="domain" description="RING-type" evidence="7">
    <location>
        <begin position="232"/>
        <end position="282"/>
    </location>
</feature>
<keyword evidence="6" id="KW-0732">Signal</keyword>
<evidence type="ECO:0000259" key="7">
    <source>
        <dbReference type="PROSITE" id="PS50089"/>
    </source>
</evidence>
<protein>
    <recommendedName>
        <fullName evidence="7">RING-type domain-containing protein</fullName>
    </recommendedName>
</protein>
<dbReference type="InterPro" id="IPR001841">
    <property type="entry name" value="Znf_RING"/>
</dbReference>
<evidence type="ECO:0000256" key="1">
    <source>
        <dbReference type="ARBA" id="ARBA00022723"/>
    </source>
</evidence>
<keyword evidence="1" id="KW-0479">Metal-binding</keyword>
<sequence>MQTAQGLTPVNLAFFDGVLAFQCLQAASPPISTIIFERLTSLQDYPCLSSCGVPDIAAHLCGLFYDCQAANHYPNSSILLEQMLLFALHTDARIFMAECSDMNSQTDFIYLLVHCQDITGLGCYFTGAKVGIFKFSYEELYGSTISGMLGYIKALKNSRTEIIAQYYYIKDALNKKQKDSQLYANYVQKLTQRADAAQKLQESSEEMIKTLQIKVERKKKHTAELQDQDLECLICRSSPKSIVFLPCGHVFACKDCVVEKMKLTLNKIINSRAGSEPCPLCKGRVREVREVSFN</sequence>
<dbReference type="InterPro" id="IPR013083">
    <property type="entry name" value="Znf_RING/FYVE/PHD"/>
</dbReference>
<feature type="chain" id="PRO_5043336506" description="RING-type domain-containing protein" evidence="6">
    <location>
        <begin position="21"/>
        <end position="294"/>
    </location>
</feature>
<reference evidence="8" key="1">
    <citation type="submission" date="2021-09" db="EMBL/GenBank/DDBJ databases">
        <authorList>
            <consortium name="AG Swart"/>
            <person name="Singh M."/>
            <person name="Singh A."/>
            <person name="Seah K."/>
            <person name="Emmerich C."/>
        </authorList>
    </citation>
    <scope>NUCLEOTIDE SEQUENCE</scope>
    <source>
        <strain evidence="8">ATCC30299</strain>
    </source>
</reference>
<keyword evidence="2 4" id="KW-0863">Zinc-finger</keyword>